<organism evidence="2 3">
    <name type="scientific">Xenopus laevis</name>
    <name type="common">African clawed frog</name>
    <dbReference type="NCBI Taxonomy" id="8355"/>
    <lineage>
        <taxon>Eukaryota</taxon>
        <taxon>Metazoa</taxon>
        <taxon>Chordata</taxon>
        <taxon>Craniata</taxon>
        <taxon>Vertebrata</taxon>
        <taxon>Euteleostomi</taxon>
        <taxon>Amphibia</taxon>
        <taxon>Batrachia</taxon>
        <taxon>Anura</taxon>
        <taxon>Pipoidea</taxon>
        <taxon>Pipidae</taxon>
        <taxon>Xenopodinae</taxon>
        <taxon>Xenopus</taxon>
        <taxon>Xenopus</taxon>
    </lineage>
</organism>
<sequence>MGCTCCRLCHSYAVETDTVQSNGYVNEALSCPPSESDWSKTQTITITDLLNEEQKKLERDRTSGSQNPDAEEEKNNEKNYEIDSPTYILDLNSNGEIPKNNYPSADTPQQQDNDLKRISEEPECIQHELIDSTQKTSSLTESAILDVLNDDLLKHSDHKSGSLGSDQEHAPKPNGDPPEEPQRDYESSTGLMSEEPIVKDKSSLVALMLARNSLREPISGASVQLQNYDVDPDVAEALAAIEAALAGEYFDDS</sequence>
<dbReference type="AlphaFoldDB" id="A0A1L8HL58"/>
<feature type="compositionally biased region" description="Basic and acidic residues" evidence="1">
    <location>
        <begin position="52"/>
        <end position="62"/>
    </location>
</feature>
<dbReference type="KEGG" id="xla:108706563"/>
<evidence type="ECO:0000313" key="3">
    <source>
        <dbReference type="RefSeq" id="XP_018098577.1"/>
    </source>
</evidence>
<feature type="region of interest" description="Disordered" evidence="1">
    <location>
        <begin position="156"/>
        <end position="197"/>
    </location>
</feature>
<dbReference type="OMA" id="DQEHAPK"/>
<name>A0A1L8HL58_XENLA</name>
<evidence type="ECO:0000256" key="1">
    <source>
        <dbReference type="SAM" id="MobiDB-lite"/>
    </source>
</evidence>
<evidence type="ECO:0000313" key="2">
    <source>
        <dbReference type="Proteomes" id="UP000186698"/>
    </source>
</evidence>
<dbReference type="Proteomes" id="UP000186698">
    <property type="component" value="Chromosome 1S"/>
</dbReference>
<dbReference type="PaxDb" id="8355-A0A1L8HL58"/>
<reference evidence="3" key="1">
    <citation type="submission" date="2025-08" db="UniProtKB">
        <authorList>
            <consortium name="RefSeq"/>
        </authorList>
    </citation>
    <scope>IDENTIFICATION</scope>
    <source>
        <strain evidence="3">J_2021</strain>
        <tissue evidence="3">Erythrocytes</tissue>
    </source>
</reference>
<proteinExistence type="predicted"/>
<feature type="compositionally biased region" description="Basic and acidic residues" evidence="1">
    <location>
        <begin position="156"/>
        <end position="171"/>
    </location>
</feature>
<dbReference type="Bgee" id="108706563">
    <property type="expression patterns" value="Expressed in ovary and 15 other cell types or tissues"/>
</dbReference>
<accession>A0A1L8HL58</accession>
<dbReference type="GeneID" id="108706563"/>
<feature type="region of interest" description="Disordered" evidence="1">
    <location>
        <begin position="52"/>
        <end position="113"/>
    </location>
</feature>
<feature type="compositionally biased region" description="Polar residues" evidence="1">
    <location>
        <begin position="91"/>
        <end position="112"/>
    </location>
</feature>
<protein>
    <submittedName>
        <fullName evidence="3">Uncharacterized protein LOC108706563</fullName>
    </submittedName>
</protein>
<gene>
    <name evidence="3" type="primary">LOC108706563</name>
</gene>
<dbReference type="OrthoDB" id="10351662at2759"/>
<dbReference type="RefSeq" id="XP_018098577.1">
    <property type="nucleotide sequence ID" value="XM_018243088.2"/>
</dbReference>
<keyword evidence="2" id="KW-1185">Reference proteome</keyword>